<reference evidence="2" key="2">
    <citation type="journal article" date="2021" name="PeerJ">
        <title>Extensive microbial diversity within the chicken gut microbiome revealed by metagenomics and culture.</title>
        <authorList>
            <person name="Gilroy R."/>
            <person name="Ravi A."/>
            <person name="Getino M."/>
            <person name="Pursley I."/>
            <person name="Horton D.L."/>
            <person name="Alikhan N.F."/>
            <person name="Baker D."/>
            <person name="Gharbi K."/>
            <person name="Hall N."/>
            <person name="Watson M."/>
            <person name="Adriaenssens E.M."/>
            <person name="Foster-Nyarko E."/>
            <person name="Jarju S."/>
            <person name="Secka A."/>
            <person name="Antonio M."/>
            <person name="Oren A."/>
            <person name="Chaudhuri R.R."/>
            <person name="La Ragione R."/>
            <person name="Hildebrand F."/>
            <person name="Pallen M.J."/>
        </authorList>
    </citation>
    <scope>NUCLEOTIDE SEQUENCE</scope>
    <source>
        <strain evidence="2">ChiGjej1B1-24693</strain>
    </source>
</reference>
<gene>
    <name evidence="2" type="ORF">IAA98_05955</name>
</gene>
<proteinExistence type="predicted"/>
<dbReference type="Gene3D" id="2.60.120.260">
    <property type="entry name" value="Galactose-binding domain-like"/>
    <property type="match status" value="1"/>
</dbReference>
<evidence type="ECO:0000256" key="1">
    <source>
        <dbReference type="SAM" id="SignalP"/>
    </source>
</evidence>
<sequence>MISRRTVLGAVATGTAVAGFAATTGFSTAAAAPLQPGRLVGDPIPEEDLAQGAVVFSTSFEDADETWYLNDHTTREDIDPLDGDWVMHVHRDDPSVYLTSQTQIPYTPGTEYVLTGHLRAENLSREDKVDGARMALEAYDLNGKWIYGRYGPSIKDAEFVEQVLVFAPTAIVAELRLTLFLGSGITGDAYFDDIVVREQAPTPFATALVTPSYRGLLVPGDHDEVRMQVMLGLTDEAMGRYRVQVELARGETIVSQDEYQAAAEIEFTHPGEGLAPGEYEVRVRLVDADGEAVAEDAWPVRVLGSTDELPDRWVDRHGRLRQGSELDFPLGFFSSSVQESNLALMEGSSFDCMLPYGNPRREWLDLMEQYGIRGIMSLKDMFFGEPYTPKEITSEEDEVPYLTGVVDELKDHPALLAWYIQDERDPALYGDRLMAHQAAVMATDPDHPSLAVDYRRPPPEIQMRGCDAFGVDSYPVSGRDTAHLEQPSALATAAREGLPHRMMWHVVQSFGWSSYPPSEGRPPTTEELRSMAWQYICAGATGLVFYSLHNMDDGIDGTTLEELFARADTVGAEIVERRELILSVEAPPEVSATGGDGKVVWAARSLDDRGHLIVVSADWKDSRQIRFTVPGATRIQMSNGARISPDADDSFTVELEPLEVRWLEFPVRRRPS</sequence>
<evidence type="ECO:0008006" key="4">
    <source>
        <dbReference type="Google" id="ProtNLM"/>
    </source>
</evidence>
<evidence type="ECO:0000313" key="2">
    <source>
        <dbReference type="EMBL" id="HIT75107.1"/>
    </source>
</evidence>
<dbReference type="SUPFAM" id="SSF51445">
    <property type="entry name" value="(Trans)glycosidases"/>
    <property type="match status" value="1"/>
</dbReference>
<dbReference type="AlphaFoldDB" id="A0A9D1KMU3"/>
<dbReference type="Proteomes" id="UP000886842">
    <property type="component" value="Unassembled WGS sequence"/>
</dbReference>
<keyword evidence="1" id="KW-0732">Signal</keyword>
<dbReference type="EMBL" id="DVLP01000180">
    <property type="protein sequence ID" value="HIT75107.1"/>
    <property type="molecule type" value="Genomic_DNA"/>
</dbReference>
<protein>
    <recommendedName>
        <fullName evidence="4">Glycoside hydrolase family 2 catalytic domain-containing protein</fullName>
    </recommendedName>
</protein>
<feature type="signal peptide" evidence="1">
    <location>
        <begin position="1"/>
        <end position="21"/>
    </location>
</feature>
<dbReference type="PROSITE" id="PS51318">
    <property type="entry name" value="TAT"/>
    <property type="match status" value="1"/>
</dbReference>
<name>A0A9D1KMU3_9ACTN</name>
<dbReference type="InterPro" id="IPR017853">
    <property type="entry name" value="GH"/>
</dbReference>
<reference evidence="2" key="1">
    <citation type="submission" date="2020-10" db="EMBL/GenBank/DDBJ databases">
        <authorList>
            <person name="Gilroy R."/>
        </authorList>
    </citation>
    <scope>NUCLEOTIDE SEQUENCE</scope>
    <source>
        <strain evidence="2">ChiGjej1B1-24693</strain>
    </source>
</reference>
<organism evidence="2 3">
    <name type="scientific">Candidatus Avipropionibacterium avicola</name>
    <dbReference type="NCBI Taxonomy" id="2840701"/>
    <lineage>
        <taxon>Bacteria</taxon>
        <taxon>Bacillati</taxon>
        <taxon>Actinomycetota</taxon>
        <taxon>Actinomycetes</taxon>
        <taxon>Propionibacteriales</taxon>
        <taxon>Propionibacteriaceae</taxon>
        <taxon>Propionibacteriaceae incertae sedis</taxon>
        <taxon>Candidatus Avipropionibacterium</taxon>
    </lineage>
</organism>
<comment type="caution">
    <text evidence="2">The sequence shown here is derived from an EMBL/GenBank/DDBJ whole genome shotgun (WGS) entry which is preliminary data.</text>
</comment>
<feature type="chain" id="PRO_5039220028" description="Glycoside hydrolase family 2 catalytic domain-containing protein" evidence="1">
    <location>
        <begin position="22"/>
        <end position="672"/>
    </location>
</feature>
<evidence type="ECO:0000313" key="3">
    <source>
        <dbReference type="Proteomes" id="UP000886842"/>
    </source>
</evidence>
<dbReference type="Gene3D" id="3.20.20.80">
    <property type="entry name" value="Glycosidases"/>
    <property type="match status" value="1"/>
</dbReference>
<dbReference type="InterPro" id="IPR006311">
    <property type="entry name" value="TAT_signal"/>
</dbReference>
<accession>A0A9D1KMU3</accession>